<dbReference type="GO" id="GO:0005886">
    <property type="term" value="C:plasma membrane"/>
    <property type="evidence" value="ECO:0007669"/>
    <property type="project" value="UniProtKB-SubCell"/>
</dbReference>
<dbReference type="Pfam" id="PF12822">
    <property type="entry name" value="ECF_trnsprt"/>
    <property type="match status" value="1"/>
</dbReference>
<feature type="transmembrane region" description="Helical" evidence="9">
    <location>
        <begin position="12"/>
        <end position="34"/>
    </location>
</feature>
<proteinExistence type="inferred from homology"/>
<protein>
    <recommendedName>
        <fullName evidence="8">Riboflavin transporter</fullName>
    </recommendedName>
</protein>
<dbReference type="OrthoDB" id="9809216at2"/>
<keyword evidence="11" id="KW-1185">Reference proteome</keyword>
<accession>D6GQM2</accession>
<keyword evidence="4 8" id="KW-1003">Cell membrane</keyword>
<dbReference type="RefSeq" id="WP_014262985.1">
    <property type="nucleotide sequence ID" value="NC_016630.1"/>
</dbReference>
<evidence type="ECO:0000256" key="8">
    <source>
        <dbReference type="PIRNR" id="PIRNR037778"/>
    </source>
</evidence>
<evidence type="ECO:0000256" key="1">
    <source>
        <dbReference type="ARBA" id="ARBA00004651"/>
    </source>
</evidence>
<evidence type="ECO:0000256" key="3">
    <source>
        <dbReference type="ARBA" id="ARBA00022448"/>
    </source>
</evidence>
<dbReference type="EMBL" id="CP002390">
    <property type="protein sequence ID" value="EFE29075.1"/>
    <property type="molecule type" value="Genomic_DNA"/>
</dbReference>
<dbReference type="PATRIC" id="fig|546269.5.peg.1510"/>
<name>D6GQM2_FILAD</name>
<feature type="transmembrane region" description="Helical" evidence="9">
    <location>
        <begin position="170"/>
        <end position="194"/>
    </location>
</feature>
<comment type="function">
    <text evidence="8">Probably a riboflavin-binding protein that interacts with the energy-coupling factor (ECF) ABC-transporter complex.</text>
</comment>
<evidence type="ECO:0000313" key="11">
    <source>
        <dbReference type="Proteomes" id="UP000007468"/>
    </source>
</evidence>
<gene>
    <name evidence="10" type="ordered locus">HMPREF0389_00997</name>
</gene>
<dbReference type="AlphaFoldDB" id="D6GQM2"/>
<sequence>MEQTLKKSKGRAFSTNAMVKISILGVLAYIIMFIETPVPFFPPFLKMDFSDLPAIIGGFALGPIAGLTIEFIKNILHFATKSGTGGIGELANFMIGGAFVVTSSYLYKRTHSKKGAMIALVIGTLCMAATGVVMNATVLLPFFANFMGGADKLIAMGQGLNANVTGMWTFALYLIGPFNLFKGVVLSVVTAVLYKKVSPLIKQR</sequence>
<reference evidence="11" key="1">
    <citation type="submission" date="2010-12" db="EMBL/GenBank/DDBJ databases">
        <title>The genome sequence of Filifactor alocis strain ATCC 35896.</title>
        <authorList>
            <consortium name="The Broad Institute Genome Sequencing Platform"/>
            <person name="Ward D."/>
            <person name="Earl A."/>
            <person name="Feldgarden M."/>
            <person name="Young S.K."/>
            <person name="Gargeya S."/>
            <person name="Zeng Q."/>
            <person name="Alvarado L."/>
            <person name="Berlin A."/>
            <person name="Bochicchio J."/>
            <person name="Chapman S.B."/>
            <person name="Chen Z."/>
            <person name="Freedman E."/>
            <person name="Gellesch M."/>
            <person name="Goldberg J."/>
            <person name="Griggs A."/>
            <person name="Gujja S."/>
            <person name="Heilman E."/>
            <person name="Heiman D."/>
            <person name="Howarth C."/>
            <person name="Mehta T."/>
            <person name="Neiman D."/>
            <person name="Pearson M."/>
            <person name="Roberts A."/>
            <person name="Saif S."/>
            <person name="Shea T."/>
            <person name="Shenoy N."/>
            <person name="Sisk P."/>
            <person name="Stolte C."/>
            <person name="Sykes S."/>
            <person name="White J."/>
            <person name="Yandava C."/>
            <person name="Izard J."/>
            <person name="Blanton J.M."/>
            <person name="Baranova O.V."/>
            <person name="Tanner A.C."/>
            <person name="Dewhirst F.E."/>
            <person name="Haas B."/>
            <person name="Nusbaum C."/>
            <person name="Birren B."/>
        </authorList>
    </citation>
    <scope>NUCLEOTIDE SEQUENCE [LARGE SCALE GENOMIC DNA]</scope>
    <source>
        <strain evidence="11">ATCC 35896 / D40 B5</strain>
    </source>
</reference>
<evidence type="ECO:0000256" key="4">
    <source>
        <dbReference type="ARBA" id="ARBA00022475"/>
    </source>
</evidence>
<keyword evidence="7 8" id="KW-0472">Membrane</keyword>
<evidence type="ECO:0000256" key="5">
    <source>
        <dbReference type="ARBA" id="ARBA00022692"/>
    </source>
</evidence>
<keyword evidence="6 9" id="KW-1133">Transmembrane helix</keyword>
<dbReference type="Proteomes" id="UP000007468">
    <property type="component" value="Chromosome"/>
</dbReference>
<dbReference type="eggNOG" id="COG3601">
    <property type="taxonomic scope" value="Bacteria"/>
</dbReference>
<dbReference type="InterPro" id="IPR025720">
    <property type="entry name" value="RibU"/>
</dbReference>
<evidence type="ECO:0000256" key="6">
    <source>
        <dbReference type="ARBA" id="ARBA00022989"/>
    </source>
</evidence>
<keyword evidence="5 9" id="KW-0812">Transmembrane</keyword>
<dbReference type="STRING" id="546269.HMPREF0389_00997"/>
<evidence type="ECO:0000256" key="9">
    <source>
        <dbReference type="SAM" id="Phobius"/>
    </source>
</evidence>
<dbReference type="PANTHER" id="PTHR38438:SF1">
    <property type="entry name" value="RIBOFLAVIN TRANSPORTER RIBU"/>
    <property type="match status" value="1"/>
</dbReference>
<evidence type="ECO:0000256" key="7">
    <source>
        <dbReference type="ARBA" id="ARBA00023136"/>
    </source>
</evidence>
<dbReference type="PANTHER" id="PTHR38438">
    <property type="entry name" value="RIBOFLAVIN TRANSPORTER RIBU"/>
    <property type="match status" value="1"/>
</dbReference>
<dbReference type="Gene3D" id="1.10.1760.20">
    <property type="match status" value="1"/>
</dbReference>
<organism evidence="10 11">
    <name type="scientific">Filifactor alocis (strain ATCC 35896 / CCUG 47790 / D40 B5)</name>
    <name type="common">Fusobacterium alocis</name>
    <dbReference type="NCBI Taxonomy" id="546269"/>
    <lineage>
        <taxon>Bacteria</taxon>
        <taxon>Bacillati</taxon>
        <taxon>Bacillota</taxon>
        <taxon>Clostridia</taxon>
        <taxon>Peptostreptococcales</taxon>
        <taxon>Filifactoraceae</taxon>
        <taxon>Filifactor</taxon>
    </lineage>
</organism>
<dbReference type="KEGG" id="faa:HMPREF0389_00997"/>
<keyword evidence="3 8" id="KW-0813">Transport</keyword>
<evidence type="ECO:0000313" key="10">
    <source>
        <dbReference type="EMBL" id="EFE29075.1"/>
    </source>
</evidence>
<dbReference type="GO" id="GO:0032217">
    <property type="term" value="F:riboflavin transmembrane transporter activity"/>
    <property type="evidence" value="ECO:0007669"/>
    <property type="project" value="UniProtKB-UniRule"/>
</dbReference>
<dbReference type="PIRSF" id="PIRSF037778">
    <property type="entry name" value="UCP037778_transp_RibU"/>
    <property type="match status" value="1"/>
</dbReference>
<feature type="transmembrane region" description="Helical" evidence="9">
    <location>
        <begin position="54"/>
        <end position="72"/>
    </location>
</feature>
<evidence type="ECO:0000256" key="2">
    <source>
        <dbReference type="ARBA" id="ARBA00005540"/>
    </source>
</evidence>
<comment type="similarity">
    <text evidence="2 8">Belongs to the prokaryotic riboflavin transporter (P-RFT) (TC 2.A.87) family.</text>
</comment>
<comment type="subcellular location">
    <subcellularLocation>
        <location evidence="1">Cell membrane</location>
        <topology evidence="1">Multi-pass membrane protein</topology>
    </subcellularLocation>
</comment>
<dbReference type="InterPro" id="IPR024529">
    <property type="entry name" value="ECF_trnsprt_substrate-spec"/>
</dbReference>
<feature type="transmembrane region" description="Helical" evidence="9">
    <location>
        <begin position="118"/>
        <end position="143"/>
    </location>
</feature>